<proteinExistence type="predicted"/>
<dbReference type="AlphaFoldDB" id="A0A060RKY0"/>
<dbReference type="Proteomes" id="UP000027584">
    <property type="component" value="Unassembled WGS sequence"/>
</dbReference>
<reference evidence="1 2" key="2">
    <citation type="submission" date="2014-05" db="EMBL/GenBank/DDBJ databases">
        <title>Genome sequence of Streptococcus gallolyticus.</title>
        <authorList>
            <person name="Del Campo R."/>
        </authorList>
    </citation>
    <scope>NUCLEOTIDE SEQUENCE [LARGE SCALE GENOMIC DNA]</scope>
    <source>
        <strain evidence="1 2">LMG17956</strain>
    </source>
</reference>
<sequence length="275" mass="30697">MIKLIASDMDGTFLNPQGSYDKRRFQDLLRQLTERNILFVVASGNRMERLRQIFAEVSDNIDYVAENGALVIDKGNLLARQTMPNHLVDAVVVFFADKLKSYRVILSGVEASYVLQGTSFEFGTAAVSQDELRQFFSNLVYLEDLTKRPKDPIVKITMMVDSDDVDEVTQQFNQEFHGDLRAVSSGYGAVDIIQSSVHKAWGLQVLMAKYKIKPEEVAAFGDSGNDKELLNLAKYSFAMANATQDIKNVACYQIASNAEDAVLTTIEKILSGEIK</sequence>
<accession>A0A060RKY0</accession>
<protein>
    <submittedName>
        <fullName evidence="1">Putative HAD-superfamily hydrolase/phosphatase</fullName>
        <ecNumber evidence="1">3.6.1.-</ecNumber>
    </submittedName>
</protein>
<evidence type="ECO:0000313" key="1">
    <source>
        <dbReference type="EMBL" id="CDO18306.1"/>
    </source>
</evidence>
<dbReference type="GO" id="GO:0000287">
    <property type="term" value="F:magnesium ion binding"/>
    <property type="evidence" value="ECO:0007669"/>
    <property type="project" value="TreeGrafter"/>
</dbReference>
<dbReference type="Pfam" id="PF08282">
    <property type="entry name" value="Hydrolase_3"/>
    <property type="match status" value="1"/>
</dbReference>
<dbReference type="EMBL" id="CCBC010000178">
    <property type="protein sequence ID" value="CDO18306.1"/>
    <property type="molecule type" value="Genomic_DNA"/>
</dbReference>
<gene>
    <name evidence="1" type="ORF">BN963_SGAL_01504</name>
</gene>
<dbReference type="PROSITE" id="PS01229">
    <property type="entry name" value="COF_2"/>
    <property type="match status" value="1"/>
</dbReference>
<comment type="caution">
    <text evidence="1">The sequence shown here is derived from an EMBL/GenBank/DDBJ whole genome shotgun (WGS) entry which is preliminary data.</text>
</comment>
<dbReference type="GO" id="GO:0016791">
    <property type="term" value="F:phosphatase activity"/>
    <property type="evidence" value="ECO:0007669"/>
    <property type="project" value="UniProtKB-ARBA"/>
</dbReference>
<dbReference type="SFLD" id="SFLDS00003">
    <property type="entry name" value="Haloacid_Dehalogenase"/>
    <property type="match status" value="1"/>
</dbReference>
<dbReference type="SFLD" id="SFLDG01140">
    <property type="entry name" value="C2.B:_Phosphomannomutase_and_P"/>
    <property type="match status" value="1"/>
</dbReference>
<dbReference type="CDD" id="cd07518">
    <property type="entry name" value="HAD_YbiV-Like"/>
    <property type="match status" value="1"/>
</dbReference>
<dbReference type="InterPro" id="IPR000150">
    <property type="entry name" value="Cof"/>
</dbReference>
<name>A0A060RKY0_9STRE</name>
<dbReference type="GO" id="GO:0005829">
    <property type="term" value="C:cytosol"/>
    <property type="evidence" value="ECO:0007669"/>
    <property type="project" value="TreeGrafter"/>
</dbReference>
<dbReference type="PANTHER" id="PTHR10000">
    <property type="entry name" value="PHOSPHOSERINE PHOSPHATASE"/>
    <property type="match status" value="1"/>
</dbReference>
<reference evidence="1 2" key="1">
    <citation type="submission" date="2014-02" db="EMBL/GenBank/DDBJ databases">
        <authorList>
            <person name="Manrique M."/>
        </authorList>
    </citation>
    <scope>NUCLEOTIDE SEQUENCE [LARGE SCALE GENOMIC DNA]</scope>
    <source>
        <strain evidence="1 2">LMG17956</strain>
    </source>
</reference>
<dbReference type="Gene3D" id="3.40.50.1000">
    <property type="entry name" value="HAD superfamily/HAD-like"/>
    <property type="match status" value="1"/>
</dbReference>
<dbReference type="NCBIfam" id="TIGR00099">
    <property type="entry name" value="Cof-subfamily"/>
    <property type="match status" value="1"/>
</dbReference>
<dbReference type="EC" id="3.6.1.-" evidence="1"/>
<dbReference type="InterPro" id="IPR023214">
    <property type="entry name" value="HAD_sf"/>
</dbReference>
<evidence type="ECO:0000313" key="2">
    <source>
        <dbReference type="Proteomes" id="UP000027584"/>
    </source>
</evidence>
<dbReference type="Gene3D" id="3.30.1240.10">
    <property type="match status" value="1"/>
</dbReference>
<dbReference type="RefSeq" id="WP_039694522.1">
    <property type="nucleotide sequence ID" value="NZ_JAMXTD010000002.1"/>
</dbReference>
<keyword evidence="1" id="KW-0378">Hydrolase</keyword>
<dbReference type="InterPro" id="IPR006379">
    <property type="entry name" value="HAD-SF_hydro_IIB"/>
</dbReference>
<organism evidence="1 2">
    <name type="scientific">Streptococcus gallolyticus</name>
    <dbReference type="NCBI Taxonomy" id="315405"/>
    <lineage>
        <taxon>Bacteria</taxon>
        <taxon>Bacillati</taxon>
        <taxon>Bacillota</taxon>
        <taxon>Bacilli</taxon>
        <taxon>Lactobacillales</taxon>
        <taxon>Streptococcaceae</taxon>
        <taxon>Streptococcus</taxon>
    </lineage>
</organism>
<dbReference type="InterPro" id="IPR036412">
    <property type="entry name" value="HAD-like_sf"/>
</dbReference>
<dbReference type="SUPFAM" id="SSF56784">
    <property type="entry name" value="HAD-like"/>
    <property type="match status" value="1"/>
</dbReference>
<dbReference type="PANTHER" id="PTHR10000:SF53">
    <property type="entry name" value="5-AMINO-6-(5-PHOSPHO-D-RIBITYLAMINO)URACIL PHOSPHATASE YBJI-RELATED"/>
    <property type="match status" value="1"/>
</dbReference>
<dbReference type="NCBIfam" id="TIGR01484">
    <property type="entry name" value="HAD-SF-IIB"/>
    <property type="match status" value="1"/>
</dbReference>
<dbReference type="SFLD" id="SFLDG01144">
    <property type="entry name" value="C2.B.4:_PGP_Like"/>
    <property type="match status" value="1"/>
</dbReference>